<accession>A0A3B0RCS6</accession>
<evidence type="ECO:0000256" key="5">
    <source>
        <dbReference type="ARBA" id="ARBA00023136"/>
    </source>
</evidence>
<reference evidence="7" key="1">
    <citation type="submission" date="2018-06" db="EMBL/GenBank/DDBJ databases">
        <authorList>
            <person name="Zhirakovskaya E."/>
        </authorList>
    </citation>
    <scope>NUCLEOTIDE SEQUENCE</scope>
</reference>
<protein>
    <recommendedName>
        <fullName evidence="8">Lysine transporter LysE</fullName>
    </recommendedName>
</protein>
<dbReference type="GO" id="GO:0015171">
    <property type="term" value="F:amino acid transmembrane transporter activity"/>
    <property type="evidence" value="ECO:0007669"/>
    <property type="project" value="TreeGrafter"/>
</dbReference>
<evidence type="ECO:0000256" key="4">
    <source>
        <dbReference type="ARBA" id="ARBA00022989"/>
    </source>
</evidence>
<dbReference type="Pfam" id="PF01810">
    <property type="entry name" value="LysE"/>
    <property type="match status" value="1"/>
</dbReference>
<keyword evidence="4 6" id="KW-1133">Transmembrane helix</keyword>
<feature type="transmembrane region" description="Helical" evidence="6">
    <location>
        <begin position="183"/>
        <end position="201"/>
    </location>
</feature>
<dbReference type="InterPro" id="IPR001123">
    <property type="entry name" value="LeuE-type"/>
</dbReference>
<keyword evidence="5 6" id="KW-0472">Membrane</keyword>
<proteinExistence type="predicted"/>
<evidence type="ECO:0008006" key="8">
    <source>
        <dbReference type="Google" id="ProtNLM"/>
    </source>
</evidence>
<evidence type="ECO:0000256" key="1">
    <source>
        <dbReference type="ARBA" id="ARBA00004651"/>
    </source>
</evidence>
<feature type="transmembrane region" description="Helical" evidence="6">
    <location>
        <begin position="40"/>
        <end position="61"/>
    </location>
</feature>
<evidence type="ECO:0000256" key="3">
    <source>
        <dbReference type="ARBA" id="ARBA00022692"/>
    </source>
</evidence>
<dbReference type="GO" id="GO:0005886">
    <property type="term" value="C:plasma membrane"/>
    <property type="evidence" value="ECO:0007669"/>
    <property type="project" value="UniProtKB-SubCell"/>
</dbReference>
<dbReference type="AlphaFoldDB" id="A0A3B0RCS6"/>
<keyword evidence="3 6" id="KW-0812">Transmembrane</keyword>
<feature type="transmembrane region" description="Helical" evidence="6">
    <location>
        <begin position="112"/>
        <end position="135"/>
    </location>
</feature>
<comment type="subcellular location">
    <subcellularLocation>
        <location evidence="1">Cell membrane</location>
        <topology evidence="1">Multi-pass membrane protein</topology>
    </subcellularLocation>
</comment>
<evidence type="ECO:0000256" key="6">
    <source>
        <dbReference type="SAM" id="Phobius"/>
    </source>
</evidence>
<sequence>MPLIYVFTGILIGVVMAAPLGPVNLICIRRTLAYSRRNGFTVGMGAALADTIFGGVAAFGLSSAMGLVDRVDGWLGIVGGGILIAVSINLWTKHPHLSDVKDTVRDRLKGAAGAFTLTIMNPMTILGFVALFVALGFQNMGQEPINALAITVGIFLGSSLWWFTITACAGYMKGRLSDDHLLVINRVSAVIVALCGVWALAKNLL</sequence>
<organism evidence="7">
    <name type="scientific">hydrothermal vent metagenome</name>
    <dbReference type="NCBI Taxonomy" id="652676"/>
    <lineage>
        <taxon>unclassified sequences</taxon>
        <taxon>metagenomes</taxon>
        <taxon>ecological metagenomes</taxon>
    </lineage>
</organism>
<dbReference type="PANTHER" id="PTHR30086">
    <property type="entry name" value="ARGININE EXPORTER PROTEIN ARGO"/>
    <property type="match status" value="1"/>
</dbReference>
<evidence type="ECO:0000313" key="7">
    <source>
        <dbReference type="EMBL" id="VAV90880.1"/>
    </source>
</evidence>
<feature type="transmembrane region" description="Helical" evidence="6">
    <location>
        <begin position="6"/>
        <end position="28"/>
    </location>
</feature>
<dbReference type="EMBL" id="UOEJ01000014">
    <property type="protein sequence ID" value="VAV90880.1"/>
    <property type="molecule type" value="Genomic_DNA"/>
</dbReference>
<name>A0A3B0RCS6_9ZZZZ</name>
<dbReference type="PANTHER" id="PTHR30086:SF20">
    <property type="entry name" value="ARGININE EXPORTER PROTEIN ARGO-RELATED"/>
    <property type="match status" value="1"/>
</dbReference>
<feature type="transmembrane region" description="Helical" evidence="6">
    <location>
        <begin position="147"/>
        <end position="171"/>
    </location>
</feature>
<evidence type="ECO:0000256" key="2">
    <source>
        <dbReference type="ARBA" id="ARBA00022475"/>
    </source>
</evidence>
<feature type="transmembrane region" description="Helical" evidence="6">
    <location>
        <begin position="73"/>
        <end position="91"/>
    </location>
</feature>
<keyword evidence="2" id="KW-1003">Cell membrane</keyword>
<gene>
    <name evidence="7" type="ORF">MNBD_ALPHA01-613</name>
</gene>